<sequence length="229" mass="26209">MCHVIIVEDDFRVAQIHEEFLAKMQNLKLVGKAGNAKETLQLLKTHAVDLLLLDVYMPDQLGTELLPQIRQLHPRVDIILITAATDKAFLEEALAYGVRDYLIKPVTIEQFKDSLSRYLKKREMLQSTSEVNKEILEQVFGIHQPEQSVALLPTGIDFRTLEKIKKLLEQEHDGITSEKAGEKIGASRTTARRYLEYLVGTDEVKVEQVYGIVGRPERRYYLDDQSDSK</sequence>
<dbReference type="InterPro" id="IPR011006">
    <property type="entry name" value="CheY-like_superfamily"/>
</dbReference>
<dbReference type="GO" id="GO:0005737">
    <property type="term" value="C:cytoplasm"/>
    <property type="evidence" value="ECO:0007669"/>
    <property type="project" value="UniProtKB-SubCell"/>
</dbReference>
<keyword evidence="7" id="KW-0010">Activator</keyword>
<evidence type="ECO:0000256" key="4">
    <source>
        <dbReference type="ARBA" id="ARBA00023012"/>
    </source>
</evidence>
<organism evidence="11 12">
    <name type="scientific">Terribacillus saccharophilus</name>
    <dbReference type="NCBI Taxonomy" id="361277"/>
    <lineage>
        <taxon>Bacteria</taxon>
        <taxon>Bacillati</taxon>
        <taxon>Bacillota</taxon>
        <taxon>Bacilli</taxon>
        <taxon>Bacillales</taxon>
        <taxon>Bacillaceae</taxon>
        <taxon>Terribacillus</taxon>
    </lineage>
</organism>
<proteinExistence type="predicted"/>
<protein>
    <submittedName>
        <fullName evidence="11">DNA-binding response regulator</fullName>
    </submittedName>
</protein>
<dbReference type="InterPro" id="IPR024187">
    <property type="entry name" value="Sig_transdc_resp-reg_cit/mal"/>
</dbReference>
<evidence type="ECO:0000256" key="8">
    <source>
        <dbReference type="ARBA" id="ARBA00023163"/>
    </source>
</evidence>
<keyword evidence="4" id="KW-0902">Two-component regulatory system</keyword>
<dbReference type="GO" id="GO:0000156">
    <property type="term" value="F:phosphorelay response regulator activity"/>
    <property type="evidence" value="ECO:0007669"/>
    <property type="project" value="TreeGrafter"/>
</dbReference>
<name>A0A268HHQ3_9BACI</name>
<comment type="caution">
    <text evidence="11">The sequence shown here is derived from an EMBL/GenBank/DDBJ whole genome shotgun (WGS) entry which is preliminary data.</text>
</comment>
<evidence type="ECO:0000256" key="1">
    <source>
        <dbReference type="ARBA" id="ARBA00004496"/>
    </source>
</evidence>
<dbReference type="PROSITE" id="PS50110">
    <property type="entry name" value="RESPONSE_REGULATORY"/>
    <property type="match status" value="1"/>
</dbReference>
<dbReference type="CDD" id="cd19925">
    <property type="entry name" value="REC_citrate_TCS"/>
    <property type="match status" value="1"/>
</dbReference>
<dbReference type="RefSeq" id="WP_095268404.1">
    <property type="nucleotide sequence ID" value="NZ_NPBH01000007.1"/>
</dbReference>
<dbReference type="Proteomes" id="UP000216475">
    <property type="component" value="Unassembled WGS sequence"/>
</dbReference>
<dbReference type="PANTHER" id="PTHR45526:SF6">
    <property type="entry name" value="TRANSCRIPTIONAL REGULATORY PROTEIN CITT"/>
    <property type="match status" value="1"/>
</dbReference>
<gene>
    <name evidence="11" type="ORF">CHI12_01395</name>
</gene>
<dbReference type="InterPro" id="IPR001789">
    <property type="entry name" value="Sig_transdc_resp-reg_receiver"/>
</dbReference>
<dbReference type="PANTHER" id="PTHR45526">
    <property type="entry name" value="TRANSCRIPTIONAL REGULATORY PROTEIN DPIA"/>
    <property type="match status" value="1"/>
</dbReference>
<evidence type="ECO:0000256" key="5">
    <source>
        <dbReference type="ARBA" id="ARBA00023015"/>
    </source>
</evidence>
<evidence type="ECO:0000256" key="6">
    <source>
        <dbReference type="ARBA" id="ARBA00023125"/>
    </source>
</evidence>
<evidence type="ECO:0000256" key="3">
    <source>
        <dbReference type="ARBA" id="ARBA00022553"/>
    </source>
</evidence>
<reference evidence="11 12" key="1">
    <citation type="submission" date="2017-07" db="EMBL/GenBank/DDBJ databases">
        <title>Isolation and whole genome analysis of endospore-forming bacteria from heroin.</title>
        <authorList>
            <person name="Kalinowski J."/>
            <person name="Ahrens B."/>
            <person name="Al-Dilaimi A."/>
            <person name="Winkler A."/>
            <person name="Wibberg D."/>
            <person name="Schleenbecker U."/>
            <person name="Ruckert C."/>
            <person name="Wolfel R."/>
            <person name="Grass G."/>
        </authorList>
    </citation>
    <scope>NUCLEOTIDE SEQUENCE [LARGE SCALE GENOMIC DNA]</scope>
    <source>
        <strain evidence="11 12">7509</strain>
    </source>
</reference>
<keyword evidence="8" id="KW-0804">Transcription</keyword>
<keyword evidence="2" id="KW-0963">Cytoplasm</keyword>
<evidence type="ECO:0000256" key="9">
    <source>
        <dbReference type="PROSITE-ProRule" id="PRU00169"/>
    </source>
</evidence>
<dbReference type="GO" id="GO:0003700">
    <property type="term" value="F:DNA-binding transcription factor activity"/>
    <property type="evidence" value="ECO:0007669"/>
    <property type="project" value="InterPro"/>
</dbReference>
<comment type="subcellular location">
    <subcellularLocation>
        <location evidence="1">Cytoplasm</location>
    </subcellularLocation>
</comment>
<accession>A0A268HHQ3</accession>
<keyword evidence="3 9" id="KW-0597">Phosphoprotein</keyword>
<evidence type="ECO:0000313" key="11">
    <source>
        <dbReference type="EMBL" id="PAE09399.1"/>
    </source>
</evidence>
<dbReference type="GO" id="GO:0003677">
    <property type="term" value="F:DNA binding"/>
    <property type="evidence" value="ECO:0007669"/>
    <property type="project" value="UniProtKB-KW"/>
</dbReference>
<dbReference type="Gene3D" id="3.40.50.2300">
    <property type="match status" value="1"/>
</dbReference>
<dbReference type="PIRSF" id="PIRSF006171">
    <property type="entry name" value="RR_citrat_malat"/>
    <property type="match status" value="1"/>
</dbReference>
<dbReference type="InterPro" id="IPR048714">
    <property type="entry name" value="DpiA-like_HTH"/>
</dbReference>
<keyword evidence="5" id="KW-0805">Transcription regulation</keyword>
<dbReference type="Pfam" id="PF00072">
    <property type="entry name" value="Response_reg"/>
    <property type="match status" value="1"/>
</dbReference>
<dbReference type="SMART" id="SM00448">
    <property type="entry name" value="REC"/>
    <property type="match status" value="1"/>
</dbReference>
<dbReference type="AlphaFoldDB" id="A0A268HHQ3"/>
<dbReference type="InterPro" id="IPR051271">
    <property type="entry name" value="2C-system_Tx_regulators"/>
</dbReference>
<dbReference type="SUPFAM" id="SSF52172">
    <property type="entry name" value="CheY-like"/>
    <property type="match status" value="1"/>
</dbReference>
<evidence type="ECO:0000256" key="2">
    <source>
        <dbReference type="ARBA" id="ARBA00022490"/>
    </source>
</evidence>
<feature type="domain" description="Response regulatory" evidence="10">
    <location>
        <begin position="3"/>
        <end position="119"/>
    </location>
</feature>
<evidence type="ECO:0000256" key="7">
    <source>
        <dbReference type="ARBA" id="ARBA00023159"/>
    </source>
</evidence>
<dbReference type="Pfam" id="PF20714">
    <property type="entry name" value="HTH_64"/>
    <property type="match status" value="1"/>
</dbReference>
<keyword evidence="6 11" id="KW-0238">DNA-binding</keyword>
<feature type="modified residue" description="4-aspartylphosphate" evidence="9">
    <location>
        <position position="54"/>
    </location>
</feature>
<evidence type="ECO:0000259" key="10">
    <source>
        <dbReference type="PROSITE" id="PS50110"/>
    </source>
</evidence>
<dbReference type="EMBL" id="NPBH01000007">
    <property type="protein sequence ID" value="PAE09399.1"/>
    <property type="molecule type" value="Genomic_DNA"/>
</dbReference>
<evidence type="ECO:0000313" key="12">
    <source>
        <dbReference type="Proteomes" id="UP000216475"/>
    </source>
</evidence>